<comment type="caution">
    <text evidence="1">The sequence shown here is derived from an EMBL/GenBank/DDBJ whole genome shotgun (WGS) entry which is preliminary data.</text>
</comment>
<evidence type="ECO:0000313" key="2">
    <source>
        <dbReference type="Proteomes" id="UP001060085"/>
    </source>
</evidence>
<protein>
    <submittedName>
        <fullName evidence="1">Uncharacterized protein</fullName>
    </submittedName>
</protein>
<dbReference type="EMBL" id="CM044704">
    <property type="protein sequence ID" value="KAI5667339.1"/>
    <property type="molecule type" value="Genomic_DNA"/>
</dbReference>
<reference evidence="2" key="1">
    <citation type="journal article" date="2023" name="Nat. Plants">
        <title>Single-cell RNA sequencing provides a high-resolution roadmap for understanding the multicellular compartmentation of specialized metabolism.</title>
        <authorList>
            <person name="Sun S."/>
            <person name="Shen X."/>
            <person name="Li Y."/>
            <person name="Li Y."/>
            <person name="Wang S."/>
            <person name="Li R."/>
            <person name="Zhang H."/>
            <person name="Shen G."/>
            <person name="Guo B."/>
            <person name="Wei J."/>
            <person name="Xu J."/>
            <person name="St-Pierre B."/>
            <person name="Chen S."/>
            <person name="Sun C."/>
        </authorList>
    </citation>
    <scope>NUCLEOTIDE SEQUENCE [LARGE SCALE GENOMIC DNA]</scope>
</reference>
<keyword evidence="2" id="KW-1185">Reference proteome</keyword>
<name>A0ACC0B3W4_CATRO</name>
<evidence type="ECO:0000313" key="1">
    <source>
        <dbReference type="EMBL" id="KAI5667339.1"/>
    </source>
</evidence>
<sequence>MSPNLSISKIGRPFSKTGRPVGSHVSLKTFEDPTKTVATGYLVSSNPTKWYKKKTCDAFVVLAQLYSSFLSRALQTYYASLSTCTAYPVWFARTGIGPAGIF</sequence>
<dbReference type="Proteomes" id="UP001060085">
    <property type="component" value="Linkage Group LG04"/>
</dbReference>
<proteinExistence type="predicted"/>
<organism evidence="1 2">
    <name type="scientific">Catharanthus roseus</name>
    <name type="common">Madagascar periwinkle</name>
    <name type="synonym">Vinca rosea</name>
    <dbReference type="NCBI Taxonomy" id="4058"/>
    <lineage>
        <taxon>Eukaryota</taxon>
        <taxon>Viridiplantae</taxon>
        <taxon>Streptophyta</taxon>
        <taxon>Embryophyta</taxon>
        <taxon>Tracheophyta</taxon>
        <taxon>Spermatophyta</taxon>
        <taxon>Magnoliopsida</taxon>
        <taxon>eudicotyledons</taxon>
        <taxon>Gunneridae</taxon>
        <taxon>Pentapetalae</taxon>
        <taxon>asterids</taxon>
        <taxon>lamiids</taxon>
        <taxon>Gentianales</taxon>
        <taxon>Apocynaceae</taxon>
        <taxon>Rauvolfioideae</taxon>
        <taxon>Vinceae</taxon>
        <taxon>Catharanthinae</taxon>
        <taxon>Catharanthus</taxon>
    </lineage>
</organism>
<gene>
    <name evidence="1" type="ORF">M9H77_17192</name>
</gene>
<accession>A0ACC0B3W4</accession>